<dbReference type="Proteomes" id="UP000722791">
    <property type="component" value="Unassembled WGS sequence"/>
</dbReference>
<evidence type="ECO:0000313" key="3">
    <source>
        <dbReference type="Proteomes" id="UP000747110"/>
    </source>
</evidence>
<accession>A0A8J4CEJ9</accession>
<keyword evidence="3" id="KW-1185">Reference proteome</keyword>
<dbReference type="EMBL" id="BNCQ01000057">
    <property type="protein sequence ID" value="GIM14504.1"/>
    <property type="molecule type" value="Genomic_DNA"/>
</dbReference>
<protein>
    <submittedName>
        <fullName evidence="1">Uncharacterized protein</fullName>
    </submittedName>
</protein>
<dbReference type="OrthoDB" id="2155333at2759"/>
<comment type="caution">
    <text evidence="1">The sequence shown here is derived from an EMBL/GenBank/DDBJ whole genome shotgun (WGS) entry which is preliminary data.</text>
</comment>
<name>A0A8J4CEJ9_9CHLO</name>
<dbReference type="AlphaFoldDB" id="A0A8J4CEJ9"/>
<evidence type="ECO:0000313" key="1">
    <source>
        <dbReference type="EMBL" id="GIL80255.1"/>
    </source>
</evidence>
<dbReference type="Proteomes" id="UP000747110">
    <property type="component" value="Unassembled WGS sequence"/>
</dbReference>
<dbReference type="EMBL" id="BNCP01000017">
    <property type="protein sequence ID" value="GIL80255.1"/>
    <property type="molecule type" value="Genomic_DNA"/>
</dbReference>
<proteinExistence type="predicted"/>
<organism evidence="1 3">
    <name type="scientific">Volvox reticuliferus</name>
    <dbReference type="NCBI Taxonomy" id="1737510"/>
    <lineage>
        <taxon>Eukaryota</taxon>
        <taxon>Viridiplantae</taxon>
        <taxon>Chlorophyta</taxon>
        <taxon>core chlorophytes</taxon>
        <taxon>Chlorophyceae</taxon>
        <taxon>CS clade</taxon>
        <taxon>Chlamydomonadales</taxon>
        <taxon>Volvocaceae</taxon>
        <taxon>Volvox</taxon>
    </lineage>
</organism>
<evidence type="ECO:0000313" key="2">
    <source>
        <dbReference type="EMBL" id="GIM14504.1"/>
    </source>
</evidence>
<sequence>MFAHGGIDLDPCSSPEANTRVGTWSFNDKATDGLSEAVAWSGNVYINPPFDVRWGSSLQGLFFQWCVREYRAARVPQAALLLKPGVGSTWFRDVLQRPVSFVLERLSFIRQATAKLRWGAGVQNTHGSYHVHGPGRWQICTAFLGRRKHP</sequence>
<reference evidence="1" key="1">
    <citation type="journal article" date="2021" name="Proc. Natl. Acad. Sci. U.S.A.">
        <title>Three genomes in the algal genus Volvox reveal the fate of a haploid sex-determining region after a transition to homothallism.</title>
        <authorList>
            <person name="Yamamoto K."/>
            <person name="Hamaji T."/>
            <person name="Kawai-Toyooka H."/>
            <person name="Matsuzaki R."/>
            <person name="Takahashi F."/>
            <person name="Nishimura Y."/>
            <person name="Kawachi M."/>
            <person name="Noguchi H."/>
            <person name="Minakuchi Y."/>
            <person name="Umen J.G."/>
            <person name="Toyoda A."/>
            <person name="Nozaki H."/>
        </authorList>
    </citation>
    <scope>NUCLEOTIDE SEQUENCE</scope>
    <source>
        <strain evidence="2">NIES-3785</strain>
        <strain evidence="1">NIES-3786</strain>
    </source>
</reference>
<gene>
    <name evidence="1" type="ORF">Vretifemale_9419</name>
    <name evidence="2" type="ORF">Vretimale_17440</name>
</gene>